<sequence length="58" mass="6094">MASTEGLLVTTDELTFVAPSWIAGNPSSSEEEHRQIQSGLSSSKMSGPADVDGQPDFP</sequence>
<evidence type="ECO:0000313" key="3">
    <source>
        <dbReference type="Proteomes" id="UP000237000"/>
    </source>
</evidence>
<name>A0A2P5AP12_TREOI</name>
<protein>
    <submittedName>
        <fullName evidence="2">Uncharacterized protein</fullName>
    </submittedName>
</protein>
<gene>
    <name evidence="2" type="ORF">TorRG33x02_345540</name>
</gene>
<evidence type="ECO:0000256" key="1">
    <source>
        <dbReference type="SAM" id="MobiDB-lite"/>
    </source>
</evidence>
<dbReference type="Proteomes" id="UP000237000">
    <property type="component" value="Unassembled WGS sequence"/>
</dbReference>
<feature type="region of interest" description="Disordered" evidence="1">
    <location>
        <begin position="21"/>
        <end position="58"/>
    </location>
</feature>
<evidence type="ECO:0000313" key="2">
    <source>
        <dbReference type="EMBL" id="PON38260.1"/>
    </source>
</evidence>
<organism evidence="2 3">
    <name type="scientific">Trema orientale</name>
    <name type="common">Charcoal tree</name>
    <name type="synonym">Celtis orientalis</name>
    <dbReference type="NCBI Taxonomy" id="63057"/>
    <lineage>
        <taxon>Eukaryota</taxon>
        <taxon>Viridiplantae</taxon>
        <taxon>Streptophyta</taxon>
        <taxon>Embryophyta</taxon>
        <taxon>Tracheophyta</taxon>
        <taxon>Spermatophyta</taxon>
        <taxon>Magnoliopsida</taxon>
        <taxon>eudicotyledons</taxon>
        <taxon>Gunneridae</taxon>
        <taxon>Pentapetalae</taxon>
        <taxon>rosids</taxon>
        <taxon>fabids</taxon>
        <taxon>Rosales</taxon>
        <taxon>Cannabaceae</taxon>
        <taxon>Trema</taxon>
    </lineage>
</organism>
<dbReference type="EMBL" id="JXTC01000760">
    <property type="protein sequence ID" value="PON38260.1"/>
    <property type="molecule type" value="Genomic_DNA"/>
</dbReference>
<keyword evidence="3" id="KW-1185">Reference proteome</keyword>
<dbReference type="InParanoid" id="A0A2P5AP12"/>
<accession>A0A2P5AP12</accession>
<feature type="compositionally biased region" description="Polar residues" evidence="1">
    <location>
        <begin position="36"/>
        <end position="45"/>
    </location>
</feature>
<dbReference type="AlphaFoldDB" id="A0A2P5AP12"/>
<reference evidence="3" key="1">
    <citation type="submission" date="2016-06" db="EMBL/GenBank/DDBJ databases">
        <title>Parallel loss of symbiosis genes in relatives of nitrogen-fixing non-legume Parasponia.</title>
        <authorList>
            <person name="Van Velzen R."/>
            <person name="Holmer R."/>
            <person name="Bu F."/>
            <person name="Rutten L."/>
            <person name="Van Zeijl A."/>
            <person name="Liu W."/>
            <person name="Santuari L."/>
            <person name="Cao Q."/>
            <person name="Sharma T."/>
            <person name="Shen D."/>
            <person name="Roswanjaya Y."/>
            <person name="Wardhani T."/>
            <person name="Kalhor M.S."/>
            <person name="Jansen J."/>
            <person name="Van den Hoogen J."/>
            <person name="Gungor B."/>
            <person name="Hartog M."/>
            <person name="Hontelez J."/>
            <person name="Verver J."/>
            <person name="Yang W.-C."/>
            <person name="Schijlen E."/>
            <person name="Repin R."/>
            <person name="Schilthuizen M."/>
            <person name="Schranz E."/>
            <person name="Heidstra R."/>
            <person name="Miyata K."/>
            <person name="Fedorova E."/>
            <person name="Kohlen W."/>
            <person name="Bisseling T."/>
            <person name="Smit S."/>
            <person name="Geurts R."/>
        </authorList>
    </citation>
    <scope>NUCLEOTIDE SEQUENCE [LARGE SCALE GENOMIC DNA]</scope>
    <source>
        <strain evidence="3">cv. RG33-2</strain>
    </source>
</reference>
<comment type="caution">
    <text evidence="2">The sequence shown here is derived from an EMBL/GenBank/DDBJ whole genome shotgun (WGS) entry which is preliminary data.</text>
</comment>
<proteinExistence type="predicted"/>